<sequence>MKSLLFVLLDLNLMSILINLYATDATKIIDYDNVVENPYYRKSNLDLLIRRQCQFLQVKTSSTPAPARAEFKGKMADKLKGAFEEIGIPIKSDSDLTDRIVEGLVSFIRTINPTHPLASRNLTQIERARIENLMPLIMERMENEPDSNDYNGLE</sequence>
<dbReference type="AlphaFoldDB" id="A0A8D8RYS9"/>
<organism evidence="2">
    <name type="scientific">Cacopsylla melanoneura</name>
    <dbReference type="NCBI Taxonomy" id="428564"/>
    <lineage>
        <taxon>Eukaryota</taxon>
        <taxon>Metazoa</taxon>
        <taxon>Ecdysozoa</taxon>
        <taxon>Arthropoda</taxon>
        <taxon>Hexapoda</taxon>
        <taxon>Insecta</taxon>
        <taxon>Pterygota</taxon>
        <taxon>Neoptera</taxon>
        <taxon>Paraneoptera</taxon>
        <taxon>Hemiptera</taxon>
        <taxon>Sternorrhyncha</taxon>
        <taxon>Psylloidea</taxon>
        <taxon>Psyllidae</taxon>
        <taxon>Psyllinae</taxon>
        <taxon>Cacopsylla</taxon>
    </lineage>
</organism>
<feature type="signal peptide" evidence="1">
    <location>
        <begin position="1"/>
        <end position="25"/>
    </location>
</feature>
<protein>
    <submittedName>
        <fullName evidence="2">Uncharacterized protein</fullName>
    </submittedName>
</protein>
<keyword evidence="1" id="KW-0732">Signal</keyword>
<reference evidence="2" key="1">
    <citation type="submission" date="2021-05" db="EMBL/GenBank/DDBJ databases">
        <authorList>
            <person name="Alioto T."/>
            <person name="Alioto T."/>
            <person name="Gomez Garrido J."/>
        </authorList>
    </citation>
    <scope>NUCLEOTIDE SEQUENCE</scope>
</reference>
<name>A0A8D8RYS9_9HEMI</name>
<proteinExistence type="predicted"/>
<evidence type="ECO:0000313" key="2">
    <source>
        <dbReference type="EMBL" id="CAG6659845.1"/>
    </source>
</evidence>
<feature type="chain" id="PRO_5034670017" evidence="1">
    <location>
        <begin position="26"/>
        <end position="154"/>
    </location>
</feature>
<dbReference type="EMBL" id="HBUF01195402">
    <property type="protein sequence ID" value="CAG6659845.1"/>
    <property type="molecule type" value="Transcribed_RNA"/>
</dbReference>
<evidence type="ECO:0000256" key="1">
    <source>
        <dbReference type="SAM" id="SignalP"/>
    </source>
</evidence>
<accession>A0A8D8RYS9</accession>